<dbReference type="Proteomes" id="UP000041882">
    <property type="component" value="Unassembled WGS sequence"/>
</dbReference>
<keyword evidence="3" id="KW-1185">Reference proteome</keyword>
<feature type="compositionally biased region" description="Basic and acidic residues" evidence="1">
    <location>
        <begin position="126"/>
        <end position="138"/>
    </location>
</feature>
<dbReference type="AlphaFoldDB" id="A0A0T9R1Q0"/>
<feature type="region of interest" description="Disordered" evidence="1">
    <location>
        <begin position="126"/>
        <end position="148"/>
    </location>
</feature>
<protein>
    <submittedName>
        <fullName evidence="2">Uncharacterized protein</fullName>
    </submittedName>
</protein>
<sequence>MPENTKGKFGRLKDKLSFARKTSPVDIPIETVEEPALGSPVEPSVSRLSKYKPLLENIVINGLLNIAEDKLNDDIFVESVFSKAYELLPAPVRMVVKREWCLSYLQSRKTPLLVKLQLYRDERSRAEEPAALPDKEHIAQPILPPAIP</sequence>
<gene>
    <name evidence="2" type="ORF">ERS008472_04012</name>
</gene>
<dbReference type="EMBL" id="CQAW01000031">
    <property type="protein sequence ID" value="CNI38834.1"/>
    <property type="molecule type" value="Genomic_DNA"/>
</dbReference>
<dbReference type="RefSeq" id="WP_050116500.1">
    <property type="nucleotide sequence ID" value="NZ_CQAW01000031.1"/>
</dbReference>
<evidence type="ECO:0000313" key="3">
    <source>
        <dbReference type="Proteomes" id="UP000041882"/>
    </source>
</evidence>
<name>A0A0T9R1Q0_9GAMM</name>
<evidence type="ECO:0000313" key="2">
    <source>
        <dbReference type="EMBL" id="CNI38834.1"/>
    </source>
</evidence>
<organism evidence="2 3">
    <name type="scientific">Yersinia thracica</name>
    <dbReference type="NCBI Taxonomy" id="2890319"/>
    <lineage>
        <taxon>Bacteria</taxon>
        <taxon>Pseudomonadati</taxon>
        <taxon>Pseudomonadota</taxon>
        <taxon>Gammaproteobacteria</taxon>
        <taxon>Enterobacterales</taxon>
        <taxon>Yersiniaceae</taxon>
        <taxon>Yersinia</taxon>
    </lineage>
</organism>
<accession>A0A0T9R1Q0</accession>
<evidence type="ECO:0000256" key="1">
    <source>
        <dbReference type="SAM" id="MobiDB-lite"/>
    </source>
</evidence>
<reference evidence="3" key="1">
    <citation type="submission" date="2015-03" db="EMBL/GenBank/DDBJ databases">
        <authorList>
            <consortium name="Pathogen Informatics"/>
            <person name="Murphy D."/>
        </authorList>
    </citation>
    <scope>NUCLEOTIDE SEQUENCE [LARGE SCALE GENOMIC DNA]</scope>
    <source>
        <strain evidence="3">IP6945</strain>
    </source>
</reference>
<proteinExistence type="predicted"/>